<accession>A0A8S2XM67</accession>
<sequence>MTKNNLVQNIQNEIEQRQYILTQYNHFIEQVNQTQLAAIKLLNEQNQQFSKQTLIEDPDVKWEKFEQSSSIITTRYDDVHQLGTKLMTEHYKYRNICRLISSTIDMGEKNQKSFESSLYNMNV</sequence>
<dbReference type="AlphaFoldDB" id="A0A8S2XM67"/>
<dbReference type="EMBL" id="CAJOBA010096076">
    <property type="protein sequence ID" value="CAF4503517.1"/>
    <property type="molecule type" value="Genomic_DNA"/>
</dbReference>
<comment type="caution">
    <text evidence="2">The sequence shown here is derived from an EMBL/GenBank/DDBJ whole genome shotgun (WGS) entry which is preliminary data.</text>
</comment>
<feature type="non-terminal residue" evidence="2">
    <location>
        <position position="1"/>
    </location>
</feature>
<dbReference type="Proteomes" id="UP000677228">
    <property type="component" value="Unassembled WGS sequence"/>
</dbReference>
<evidence type="ECO:0000313" key="2">
    <source>
        <dbReference type="EMBL" id="CAF4503517.1"/>
    </source>
</evidence>
<reference evidence="2" key="1">
    <citation type="submission" date="2021-02" db="EMBL/GenBank/DDBJ databases">
        <authorList>
            <person name="Nowell W R."/>
        </authorList>
    </citation>
    <scope>NUCLEOTIDE SEQUENCE</scope>
</reference>
<protein>
    <submittedName>
        <fullName evidence="2">Uncharacterized protein</fullName>
    </submittedName>
</protein>
<name>A0A8S2XM67_9BILA</name>
<dbReference type="Proteomes" id="UP000682733">
    <property type="component" value="Unassembled WGS sequence"/>
</dbReference>
<dbReference type="EMBL" id="CAJNOK010067140">
    <property type="protein sequence ID" value="CAF1653551.1"/>
    <property type="molecule type" value="Genomic_DNA"/>
</dbReference>
<evidence type="ECO:0000313" key="1">
    <source>
        <dbReference type="EMBL" id="CAF1653551.1"/>
    </source>
</evidence>
<evidence type="ECO:0000313" key="3">
    <source>
        <dbReference type="Proteomes" id="UP000682733"/>
    </source>
</evidence>
<proteinExistence type="predicted"/>
<organism evidence="2 3">
    <name type="scientific">Didymodactylos carnosus</name>
    <dbReference type="NCBI Taxonomy" id="1234261"/>
    <lineage>
        <taxon>Eukaryota</taxon>
        <taxon>Metazoa</taxon>
        <taxon>Spiralia</taxon>
        <taxon>Gnathifera</taxon>
        <taxon>Rotifera</taxon>
        <taxon>Eurotatoria</taxon>
        <taxon>Bdelloidea</taxon>
        <taxon>Philodinida</taxon>
        <taxon>Philodinidae</taxon>
        <taxon>Didymodactylos</taxon>
    </lineage>
</organism>
<gene>
    <name evidence="1" type="ORF">OVA965_LOCUS44955</name>
    <name evidence="2" type="ORF">TMI583_LOCUS48055</name>
</gene>